<organism evidence="1 2">
    <name type="scientific">Bacillus salipaludis</name>
    <dbReference type="NCBI Taxonomy" id="2547811"/>
    <lineage>
        <taxon>Bacteria</taxon>
        <taxon>Bacillati</taxon>
        <taxon>Bacillota</taxon>
        <taxon>Bacilli</taxon>
        <taxon>Bacillales</taxon>
        <taxon>Bacillaceae</taxon>
        <taxon>Bacillus</taxon>
    </lineage>
</organism>
<protein>
    <submittedName>
        <fullName evidence="1">YrzI family small protein</fullName>
    </submittedName>
</protein>
<proteinExistence type="predicted"/>
<accession>A0ABW8RB17</accession>
<dbReference type="RefSeq" id="WP_406579331.1">
    <property type="nucleotide sequence ID" value="NZ_JBJHQH010000002.1"/>
</dbReference>
<name>A0ABW8RB17_9BACI</name>
<gene>
    <name evidence="1" type="ORF">ACJEBI_04030</name>
</gene>
<evidence type="ECO:0000313" key="2">
    <source>
        <dbReference type="Proteomes" id="UP001623041"/>
    </source>
</evidence>
<dbReference type="Proteomes" id="UP001623041">
    <property type="component" value="Unassembled WGS sequence"/>
</dbReference>
<dbReference type="Pfam" id="PF09501">
    <property type="entry name" value="Bac_small_YrzI"/>
    <property type="match status" value="1"/>
</dbReference>
<dbReference type="EMBL" id="JBJHQH010000002">
    <property type="protein sequence ID" value="MFK9090650.1"/>
    <property type="molecule type" value="Genomic_DNA"/>
</dbReference>
<comment type="caution">
    <text evidence="1">The sequence shown here is derived from an EMBL/GenBank/DDBJ whole genome shotgun (WGS) entry which is preliminary data.</text>
</comment>
<dbReference type="InterPro" id="IPR012655">
    <property type="entry name" value="YrzI"/>
</dbReference>
<evidence type="ECO:0000313" key="1">
    <source>
        <dbReference type="EMBL" id="MFK9090650.1"/>
    </source>
</evidence>
<sequence length="46" mass="5572">MTINLLFFTISIKKRKISLVEAVQEEMVEKLYDKNKEKQISIHRFM</sequence>
<keyword evidence="2" id="KW-1185">Reference proteome</keyword>
<reference evidence="1 2" key="1">
    <citation type="submission" date="2024-11" db="EMBL/GenBank/DDBJ databases">
        <authorList>
            <person name="Lucas J.A."/>
        </authorList>
    </citation>
    <scope>NUCLEOTIDE SEQUENCE [LARGE SCALE GENOMIC DNA]</scope>
    <source>
        <strain evidence="1 2">Z 5.4</strain>
    </source>
</reference>